<feature type="region of interest" description="Disordered" evidence="1">
    <location>
        <begin position="1"/>
        <end position="28"/>
    </location>
</feature>
<evidence type="ECO:0000313" key="2">
    <source>
        <dbReference type="EMBL" id="JAD39336.1"/>
    </source>
</evidence>
<accession>A0A0A8ZKK1</accession>
<sequence length="28" mass="3292">MLSPTHYSHRHWCQPNSQDPGGQFETHI</sequence>
<reference evidence="2" key="1">
    <citation type="submission" date="2014-09" db="EMBL/GenBank/DDBJ databases">
        <authorList>
            <person name="Magalhaes I.L.F."/>
            <person name="Oliveira U."/>
            <person name="Santos F.R."/>
            <person name="Vidigal T.H.D.A."/>
            <person name="Brescovit A.D."/>
            <person name="Santos A.J."/>
        </authorList>
    </citation>
    <scope>NUCLEOTIDE SEQUENCE</scope>
    <source>
        <tissue evidence="2">Shoot tissue taken approximately 20 cm above the soil surface</tissue>
    </source>
</reference>
<protein>
    <submittedName>
        <fullName evidence="2">Uncharacterized protein</fullName>
    </submittedName>
</protein>
<reference evidence="2" key="2">
    <citation type="journal article" date="2015" name="Data Brief">
        <title>Shoot transcriptome of the giant reed, Arundo donax.</title>
        <authorList>
            <person name="Barrero R.A."/>
            <person name="Guerrero F.D."/>
            <person name="Moolhuijzen P."/>
            <person name="Goolsby J.A."/>
            <person name="Tidwell J."/>
            <person name="Bellgard S.E."/>
            <person name="Bellgard M.I."/>
        </authorList>
    </citation>
    <scope>NUCLEOTIDE SEQUENCE</scope>
    <source>
        <tissue evidence="2">Shoot tissue taken approximately 20 cm above the soil surface</tissue>
    </source>
</reference>
<proteinExistence type="predicted"/>
<dbReference type="AlphaFoldDB" id="A0A0A8ZKK1"/>
<name>A0A0A8ZKK1_ARUDO</name>
<organism evidence="2">
    <name type="scientific">Arundo donax</name>
    <name type="common">Giant reed</name>
    <name type="synonym">Donax arundinaceus</name>
    <dbReference type="NCBI Taxonomy" id="35708"/>
    <lineage>
        <taxon>Eukaryota</taxon>
        <taxon>Viridiplantae</taxon>
        <taxon>Streptophyta</taxon>
        <taxon>Embryophyta</taxon>
        <taxon>Tracheophyta</taxon>
        <taxon>Spermatophyta</taxon>
        <taxon>Magnoliopsida</taxon>
        <taxon>Liliopsida</taxon>
        <taxon>Poales</taxon>
        <taxon>Poaceae</taxon>
        <taxon>PACMAD clade</taxon>
        <taxon>Arundinoideae</taxon>
        <taxon>Arundineae</taxon>
        <taxon>Arundo</taxon>
    </lineage>
</organism>
<dbReference type="EMBL" id="GBRH01258559">
    <property type="protein sequence ID" value="JAD39336.1"/>
    <property type="molecule type" value="Transcribed_RNA"/>
</dbReference>
<evidence type="ECO:0000256" key="1">
    <source>
        <dbReference type="SAM" id="MobiDB-lite"/>
    </source>
</evidence>